<dbReference type="AlphaFoldDB" id="A0A6P8AZD4"/>
<dbReference type="Proteomes" id="UP000515153">
    <property type="component" value="Chromosome VII"/>
</dbReference>
<name>A0A6P8AZD4_PYRGI</name>
<dbReference type="KEGG" id="pgri:PgNI_10270"/>
<gene>
    <name evidence="2" type="ORF">PgNI_10270</name>
</gene>
<reference evidence="2" key="2">
    <citation type="submission" date="2019-10" db="EMBL/GenBank/DDBJ databases">
        <authorList>
            <consortium name="NCBI Genome Project"/>
        </authorList>
    </citation>
    <scope>NUCLEOTIDE SEQUENCE</scope>
    <source>
        <strain evidence="2">NI907</strain>
    </source>
</reference>
<evidence type="ECO:0000313" key="2">
    <source>
        <dbReference type="RefSeq" id="XP_030980189.1"/>
    </source>
</evidence>
<dbReference type="GeneID" id="41965151"/>
<reference evidence="1 2" key="1">
    <citation type="journal article" date="2019" name="Mol. Biol. Evol.">
        <title>Blast fungal genomes show frequent chromosomal changes, gene gains and losses, and effector gene turnover.</title>
        <authorList>
            <person name="Gomez Luciano L.B."/>
            <person name="Jason Tsai I."/>
            <person name="Chuma I."/>
            <person name="Tosa Y."/>
            <person name="Chen Y.H."/>
            <person name="Li J.Y."/>
            <person name="Li M.Y."/>
            <person name="Jade Lu M.Y."/>
            <person name="Nakayashiki H."/>
            <person name="Li W.H."/>
        </authorList>
    </citation>
    <scope>NUCLEOTIDE SEQUENCE [LARGE SCALE GENOMIC DNA]</scope>
    <source>
        <strain evidence="1 2">NI907</strain>
    </source>
</reference>
<accession>A0A6P8AZD4</accession>
<proteinExistence type="predicted"/>
<organism evidence="1 2">
    <name type="scientific">Pyricularia grisea</name>
    <name type="common">Crabgrass-specific blast fungus</name>
    <name type="synonym">Magnaporthe grisea</name>
    <dbReference type="NCBI Taxonomy" id="148305"/>
    <lineage>
        <taxon>Eukaryota</taxon>
        <taxon>Fungi</taxon>
        <taxon>Dikarya</taxon>
        <taxon>Ascomycota</taxon>
        <taxon>Pezizomycotina</taxon>
        <taxon>Sordariomycetes</taxon>
        <taxon>Sordariomycetidae</taxon>
        <taxon>Magnaporthales</taxon>
        <taxon>Pyriculariaceae</taxon>
        <taxon>Pyricularia</taxon>
    </lineage>
</organism>
<sequence length="85" mass="9703">MASAFSESALREQEPIITFWIDHMIDRLKALYTFLKLILLLIMSKAGMDSLMAPGQFAIEKTEQHIAQDADACKDFMRQVLRLDA</sequence>
<protein>
    <submittedName>
        <fullName evidence="2">Uncharacterized protein</fullName>
    </submittedName>
</protein>
<evidence type="ECO:0000313" key="1">
    <source>
        <dbReference type="Proteomes" id="UP000515153"/>
    </source>
</evidence>
<dbReference type="RefSeq" id="XP_030980189.1">
    <property type="nucleotide sequence ID" value="XM_031130243.1"/>
</dbReference>
<reference evidence="2" key="3">
    <citation type="submission" date="2025-08" db="UniProtKB">
        <authorList>
            <consortium name="RefSeq"/>
        </authorList>
    </citation>
    <scope>IDENTIFICATION</scope>
    <source>
        <strain evidence="2">NI907</strain>
    </source>
</reference>
<keyword evidence="1" id="KW-1185">Reference proteome</keyword>